<keyword evidence="5" id="KW-0067">ATP-binding</keyword>
<dbReference type="SUPFAM" id="SSF56112">
    <property type="entry name" value="Protein kinase-like (PK-like)"/>
    <property type="match status" value="1"/>
</dbReference>
<dbReference type="SMART" id="SM00220">
    <property type="entry name" value="S_TKc"/>
    <property type="match status" value="1"/>
</dbReference>
<dbReference type="GO" id="GO:0004674">
    <property type="term" value="F:protein serine/threonine kinase activity"/>
    <property type="evidence" value="ECO:0007669"/>
    <property type="project" value="UniProtKB-EC"/>
</dbReference>
<evidence type="ECO:0000256" key="2">
    <source>
        <dbReference type="ARBA" id="ARBA00022679"/>
    </source>
</evidence>
<dbReference type="EC" id="2.7.11.1" evidence="1"/>
<dbReference type="InterPro" id="IPR050660">
    <property type="entry name" value="NEK_Ser/Thr_kinase"/>
</dbReference>
<keyword evidence="3" id="KW-0547">Nucleotide-binding</keyword>
<feature type="domain" description="Protein kinase" evidence="6">
    <location>
        <begin position="15"/>
        <end position="270"/>
    </location>
</feature>
<comment type="caution">
    <text evidence="7">The sequence shown here is derived from an EMBL/GenBank/DDBJ whole genome shotgun (WGS) entry which is preliminary data.</text>
</comment>
<evidence type="ECO:0000256" key="4">
    <source>
        <dbReference type="ARBA" id="ARBA00022777"/>
    </source>
</evidence>
<evidence type="ECO:0000256" key="5">
    <source>
        <dbReference type="ARBA" id="ARBA00022840"/>
    </source>
</evidence>
<dbReference type="Proteomes" id="UP000319818">
    <property type="component" value="Unassembled WGS sequence"/>
</dbReference>
<dbReference type="GO" id="GO:0005524">
    <property type="term" value="F:ATP binding"/>
    <property type="evidence" value="ECO:0007669"/>
    <property type="project" value="UniProtKB-KW"/>
</dbReference>
<keyword evidence="8" id="KW-1185">Reference proteome</keyword>
<evidence type="ECO:0000259" key="6">
    <source>
        <dbReference type="PROSITE" id="PS50011"/>
    </source>
</evidence>
<proteinExistence type="predicted"/>
<protein>
    <recommendedName>
        <fullName evidence="1">non-specific serine/threonine protein kinase</fullName>
        <ecNumber evidence="1">2.7.11.1</ecNumber>
    </recommendedName>
</protein>
<reference evidence="7 8" key="1">
    <citation type="submission" date="2019-06" db="EMBL/GenBank/DDBJ databases">
        <title>Sequencing the genomes of 1000 actinobacteria strains.</title>
        <authorList>
            <person name="Klenk H.-P."/>
        </authorList>
    </citation>
    <scope>NUCLEOTIDE SEQUENCE [LARGE SCALE GENOMIC DNA]</scope>
    <source>
        <strain evidence="7 8">DSM 45511</strain>
    </source>
</reference>
<dbReference type="Gene3D" id="1.10.510.10">
    <property type="entry name" value="Transferase(Phosphotransferase) domain 1"/>
    <property type="match status" value="1"/>
</dbReference>
<organism evidence="7 8">
    <name type="scientific">Pseudonocardia cypriaca</name>
    <dbReference type="NCBI Taxonomy" id="882449"/>
    <lineage>
        <taxon>Bacteria</taxon>
        <taxon>Bacillati</taxon>
        <taxon>Actinomycetota</taxon>
        <taxon>Actinomycetes</taxon>
        <taxon>Pseudonocardiales</taxon>
        <taxon>Pseudonocardiaceae</taxon>
        <taxon>Pseudonocardia</taxon>
    </lineage>
</organism>
<dbReference type="InterPro" id="IPR000719">
    <property type="entry name" value="Prot_kinase_dom"/>
</dbReference>
<evidence type="ECO:0000256" key="1">
    <source>
        <dbReference type="ARBA" id="ARBA00012513"/>
    </source>
</evidence>
<dbReference type="EMBL" id="VFPH01000001">
    <property type="protein sequence ID" value="TQM44281.1"/>
    <property type="molecule type" value="Genomic_DNA"/>
</dbReference>
<dbReference type="InterPro" id="IPR011009">
    <property type="entry name" value="Kinase-like_dom_sf"/>
</dbReference>
<accession>A0A543GDX8</accession>
<gene>
    <name evidence="7" type="ORF">FB388_1644</name>
</gene>
<dbReference type="PANTHER" id="PTHR43671">
    <property type="entry name" value="SERINE/THREONINE-PROTEIN KINASE NEK"/>
    <property type="match status" value="1"/>
</dbReference>
<dbReference type="PANTHER" id="PTHR43671:SF13">
    <property type="entry name" value="SERINE_THREONINE-PROTEIN KINASE NEK2"/>
    <property type="match status" value="1"/>
</dbReference>
<dbReference type="AlphaFoldDB" id="A0A543GDX8"/>
<evidence type="ECO:0000256" key="3">
    <source>
        <dbReference type="ARBA" id="ARBA00022741"/>
    </source>
</evidence>
<dbReference type="PROSITE" id="PS50011">
    <property type="entry name" value="PROTEIN_KINASE_DOM"/>
    <property type="match status" value="1"/>
</dbReference>
<dbReference type="Gene3D" id="3.30.200.20">
    <property type="entry name" value="Phosphorylase Kinase, domain 1"/>
    <property type="match status" value="1"/>
</dbReference>
<keyword evidence="4 7" id="KW-0418">Kinase</keyword>
<dbReference type="Pfam" id="PF00069">
    <property type="entry name" value="Pkinase"/>
    <property type="match status" value="1"/>
</dbReference>
<sequence>MDPSTTLAPASIVEYEVLSLLGEGPHARCYLTRPPAHLGDGVVVKVFTELVTEPAFDRAVRELRAAAAVRSPRLVRVFDAVLGENFAYAMEYLPLGSLAEPAFPPSRAEILTALEDAARGVHELHEAGIVHGGIHPGNVLLAEEADGTLGGRLAEPGLSRVLMPGAVVPGAGRGGVLEFRDPDLLSGASPSRRTEVWALGATIHRALSGTGLYGELPGHPLGAIRELHSTNPQVHPALAPDEAALVRDCTADGPDRLRTAAEVADRLATLRAPRVAL</sequence>
<evidence type="ECO:0000313" key="7">
    <source>
        <dbReference type="EMBL" id="TQM44281.1"/>
    </source>
</evidence>
<evidence type="ECO:0000313" key="8">
    <source>
        <dbReference type="Proteomes" id="UP000319818"/>
    </source>
</evidence>
<name>A0A543GDX8_9PSEU</name>
<dbReference type="OrthoDB" id="9762169at2"/>
<keyword evidence="2" id="KW-0808">Transferase</keyword>
<dbReference type="RefSeq" id="WP_142099056.1">
    <property type="nucleotide sequence ID" value="NZ_VFPH01000001.1"/>
</dbReference>